<organism evidence="4 5">
    <name type="scientific">Georgenia faecalis</name>
    <dbReference type="NCBI Taxonomy" id="2483799"/>
    <lineage>
        <taxon>Bacteria</taxon>
        <taxon>Bacillati</taxon>
        <taxon>Actinomycetota</taxon>
        <taxon>Actinomycetes</taxon>
        <taxon>Micrococcales</taxon>
        <taxon>Bogoriellaceae</taxon>
        <taxon>Georgenia</taxon>
    </lineage>
</organism>
<evidence type="ECO:0000313" key="5">
    <source>
        <dbReference type="Proteomes" id="UP001595955"/>
    </source>
</evidence>
<dbReference type="RefSeq" id="WP_122824876.1">
    <property type="nucleotide sequence ID" value="NZ_CP033325.1"/>
</dbReference>
<proteinExistence type="predicted"/>
<evidence type="ECO:0000256" key="2">
    <source>
        <dbReference type="SAM" id="MobiDB-lite"/>
    </source>
</evidence>
<dbReference type="PANTHER" id="PTHR30204:SF97">
    <property type="entry name" value="MERR FAMILY REGULATORY PROTEIN"/>
    <property type="match status" value="1"/>
</dbReference>
<evidence type="ECO:0000313" key="4">
    <source>
        <dbReference type="EMBL" id="MFC4554358.1"/>
    </source>
</evidence>
<dbReference type="InterPro" id="IPR047057">
    <property type="entry name" value="MerR_fam"/>
</dbReference>
<comment type="caution">
    <text evidence="4">The sequence shown here is derived from an EMBL/GenBank/DDBJ whole genome shotgun (WGS) entry which is preliminary data.</text>
</comment>
<evidence type="ECO:0000259" key="3">
    <source>
        <dbReference type="PROSITE" id="PS50937"/>
    </source>
</evidence>
<gene>
    <name evidence="4" type="ORF">ACFO3F_03770</name>
</gene>
<reference evidence="5" key="1">
    <citation type="journal article" date="2019" name="Int. J. Syst. Evol. Microbiol.">
        <title>The Global Catalogue of Microorganisms (GCM) 10K type strain sequencing project: providing services to taxonomists for standard genome sequencing and annotation.</title>
        <authorList>
            <consortium name="The Broad Institute Genomics Platform"/>
            <consortium name="The Broad Institute Genome Sequencing Center for Infectious Disease"/>
            <person name="Wu L."/>
            <person name="Ma J."/>
        </authorList>
    </citation>
    <scope>NUCLEOTIDE SEQUENCE [LARGE SCALE GENOMIC DNA]</scope>
    <source>
        <strain evidence="5">JCM 3369</strain>
    </source>
</reference>
<dbReference type="InterPro" id="IPR000551">
    <property type="entry name" value="MerR-type_HTH_dom"/>
</dbReference>
<dbReference type="PROSITE" id="PS50937">
    <property type="entry name" value="HTH_MERR_2"/>
    <property type="match status" value="1"/>
</dbReference>
<dbReference type="Gene3D" id="1.10.1660.10">
    <property type="match status" value="1"/>
</dbReference>
<feature type="domain" description="HTH merR-type" evidence="3">
    <location>
        <begin position="25"/>
        <end position="94"/>
    </location>
</feature>
<keyword evidence="5" id="KW-1185">Reference proteome</keyword>
<evidence type="ECO:0000256" key="1">
    <source>
        <dbReference type="ARBA" id="ARBA00023125"/>
    </source>
</evidence>
<keyword evidence="1" id="KW-0238">DNA-binding</keyword>
<dbReference type="EMBL" id="JBHSGF010000002">
    <property type="protein sequence ID" value="MFC4554358.1"/>
    <property type="molecule type" value="Genomic_DNA"/>
</dbReference>
<dbReference type="SMART" id="SM00422">
    <property type="entry name" value="HTH_MERR"/>
    <property type="match status" value="1"/>
</dbReference>
<feature type="region of interest" description="Disordered" evidence="2">
    <location>
        <begin position="1"/>
        <end position="20"/>
    </location>
</feature>
<accession>A0ABV9D7S0</accession>
<protein>
    <submittedName>
        <fullName evidence="4">MerR family transcriptional regulator</fullName>
    </submittedName>
</protein>
<dbReference type="SUPFAM" id="SSF46955">
    <property type="entry name" value="Putative DNA-binding domain"/>
    <property type="match status" value="1"/>
</dbReference>
<sequence>MAPVLPGDPPSNAHARERVDADGAPLTVAAVAGRLGVAASTLRTWDRRYGLGPSAHQAGSHRRYTPDDVARLETMRRLTLRGVAPADAARIATRGEGAVRSEAATRPDAGAVAEAQLIIDPLTLAAAAVEPDPPRLQRMLSRAVAERGIVETWTEVARPARLMLRQRDRVERPGMDPEGVLDFAVLGAVREVTLALERAASADARADTRRRGTALLYAGAETRLRAHVLGAGLLELGVRARIVRASATGAADILELVGSQGAGALAVLGSPPEAAAVVTAASGAGDLEVFLLGRDAPDLWLPRVRRVRTAVAAVHEIAGVLGADRSP</sequence>
<name>A0ABV9D7S0_9MICO</name>
<dbReference type="Pfam" id="PF13411">
    <property type="entry name" value="MerR_1"/>
    <property type="match status" value="1"/>
</dbReference>
<dbReference type="InterPro" id="IPR009061">
    <property type="entry name" value="DNA-bd_dom_put_sf"/>
</dbReference>
<dbReference type="PANTHER" id="PTHR30204">
    <property type="entry name" value="REDOX-CYCLING DRUG-SENSING TRANSCRIPTIONAL ACTIVATOR SOXR"/>
    <property type="match status" value="1"/>
</dbReference>
<dbReference type="Proteomes" id="UP001595955">
    <property type="component" value="Unassembled WGS sequence"/>
</dbReference>